<dbReference type="Pfam" id="PF26448">
    <property type="entry name" value="DUF8127"/>
    <property type="match status" value="1"/>
</dbReference>
<dbReference type="EMBL" id="AOIO01000029">
    <property type="protein sequence ID" value="ELZ00828.1"/>
    <property type="molecule type" value="Genomic_DNA"/>
</dbReference>
<evidence type="ECO:0000313" key="2">
    <source>
        <dbReference type="EMBL" id="ELZ00828.1"/>
    </source>
</evidence>
<proteinExistence type="predicted"/>
<dbReference type="Proteomes" id="UP000011554">
    <property type="component" value="Unassembled WGS sequence"/>
</dbReference>
<dbReference type="InterPro" id="IPR058440">
    <property type="entry name" value="DUF8127"/>
</dbReference>
<keyword evidence="1" id="KW-0812">Transmembrane</keyword>
<sequence length="235" mass="26053">MMRVMNHTYLTYIAVSGAALLGLVLLLNPLYLHPDGSGEYKVTYHVETIETEAGAEAALQQSEQVLQCPGERPCALETQILEAGSVEYDGFIDDSEEFRNDSRITDDPRWYPVVTMAGEPYVPESEYKGNKTVLTLSEISNIEAVERTAVDAAERSEEVQEAVETGSVTVYGEHSSDFEQNKIIAYDGEYYWQTRYQSQGYWLTGNGLIGVRVALFLSGSGLLAYAGWCFRAAAD</sequence>
<evidence type="ECO:0000313" key="3">
    <source>
        <dbReference type="Proteomes" id="UP000011554"/>
    </source>
</evidence>
<feature type="transmembrane region" description="Helical" evidence="1">
    <location>
        <begin position="12"/>
        <end position="32"/>
    </location>
</feature>
<keyword evidence="1" id="KW-0472">Membrane</keyword>
<organism evidence="2 3">
    <name type="scientific">Natrialba asiatica (strain ATCC 700177 / DSM 12278 / JCM 9576 / FERM P-10747 / NBRC 102637 / 172P1)</name>
    <dbReference type="NCBI Taxonomy" id="29540"/>
    <lineage>
        <taxon>Archaea</taxon>
        <taxon>Methanobacteriati</taxon>
        <taxon>Methanobacteriota</taxon>
        <taxon>Stenosarchaea group</taxon>
        <taxon>Halobacteria</taxon>
        <taxon>Halobacteriales</taxon>
        <taxon>Natrialbaceae</taxon>
        <taxon>Natrialba</taxon>
    </lineage>
</organism>
<name>M0ASA0_NATA1</name>
<gene>
    <name evidence="2" type="ORF">C481_11355</name>
</gene>
<dbReference type="AlphaFoldDB" id="M0ASA0"/>
<keyword evidence="3" id="KW-1185">Reference proteome</keyword>
<keyword evidence="1" id="KW-1133">Transmembrane helix</keyword>
<reference evidence="2 3" key="1">
    <citation type="journal article" date="2014" name="PLoS Genet.">
        <title>Phylogenetically driven sequencing of extremely halophilic archaea reveals strategies for static and dynamic osmo-response.</title>
        <authorList>
            <person name="Becker E.A."/>
            <person name="Seitzer P.M."/>
            <person name="Tritt A."/>
            <person name="Larsen D."/>
            <person name="Krusor M."/>
            <person name="Yao A.I."/>
            <person name="Wu D."/>
            <person name="Madern D."/>
            <person name="Eisen J.A."/>
            <person name="Darling A.E."/>
            <person name="Facciotti M.T."/>
        </authorList>
    </citation>
    <scope>NUCLEOTIDE SEQUENCE [LARGE SCALE GENOMIC DNA]</scope>
    <source>
        <strain evidence="2 3">DSM 12278</strain>
    </source>
</reference>
<protein>
    <submittedName>
        <fullName evidence="2">Uncharacterized protein</fullName>
    </submittedName>
</protein>
<accession>M0ASA0</accession>
<evidence type="ECO:0000256" key="1">
    <source>
        <dbReference type="SAM" id="Phobius"/>
    </source>
</evidence>
<dbReference type="eggNOG" id="arCOG09251">
    <property type="taxonomic scope" value="Archaea"/>
</dbReference>
<comment type="caution">
    <text evidence="2">The sequence shown here is derived from an EMBL/GenBank/DDBJ whole genome shotgun (WGS) entry which is preliminary data.</text>
</comment>